<dbReference type="EMBL" id="FMZZ01000008">
    <property type="protein sequence ID" value="SDD21957.1"/>
    <property type="molecule type" value="Genomic_DNA"/>
</dbReference>
<dbReference type="SUPFAM" id="SSF143081">
    <property type="entry name" value="BB1717-like"/>
    <property type="match status" value="1"/>
</dbReference>
<evidence type="ECO:0000256" key="4">
    <source>
        <dbReference type="ARBA" id="ARBA00022801"/>
    </source>
</evidence>
<evidence type="ECO:0000256" key="8">
    <source>
        <dbReference type="RuleBase" id="RU364100"/>
    </source>
</evidence>
<keyword evidence="6" id="KW-0238">DNA-binding</keyword>
<comment type="similarity">
    <text evidence="1 8">Belongs to the SOS response-associated peptidase family.</text>
</comment>
<evidence type="ECO:0000313" key="10">
    <source>
        <dbReference type="EMBL" id="SDD21957.1"/>
    </source>
</evidence>
<name>A0A1G6T0G7_9PSEU</name>
<accession>A0A1G6T0G7</accession>
<evidence type="ECO:0000256" key="6">
    <source>
        <dbReference type="ARBA" id="ARBA00023125"/>
    </source>
</evidence>
<keyword evidence="4 8" id="KW-0378">Hydrolase</keyword>
<evidence type="ECO:0000256" key="1">
    <source>
        <dbReference type="ARBA" id="ARBA00008136"/>
    </source>
</evidence>
<keyword evidence="2 8" id="KW-0645">Protease</keyword>
<reference evidence="11" key="1">
    <citation type="submission" date="2016-10" db="EMBL/GenBank/DDBJ databases">
        <authorList>
            <person name="Varghese N."/>
            <person name="Submissions S."/>
        </authorList>
    </citation>
    <scope>NUCLEOTIDE SEQUENCE [LARGE SCALE GENOMIC DNA]</scope>
    <source>
        <strain evidence="11">IBRC-M 10403</strain>
    </source>
</reference>
<keyword evidence="7" id="KW-0456">Lyase</keyword>
<feature type="region of interest" description="Disordered" evidence="9">
    <location>
        <begin position="233"/>
        <end position="258"/>
    </location>
</feature>
<keyword evidence="3" id="KW-0227">DNA damage</keyword>
<sequence length="258" mass="28081">MALCGRYAAAKDPAALAAEFDALDATGEQAPEPDYNVAPTKNVVTVVQRHPRAADGTVDKSTTERTLRVMKWGLVPNWAKDASGAARMINARSESAAEKPAFKKSLAERRCIIPADGWYEWRRDKTSKQPFYTTPQDGGSLAMAGLWTTWRDQADPAAPLLITCAVLTTDAVGPLADIHDRMPLILGRDSWSAWLDPDSTDVSALLAPPPWDLVDALEIRPVSTAVNSVRNNGPHLLDRDEPAQELDAPDLFGAEARR</sequence>
<dbReference type="InterPro" id="IPR003738">
    <property type="entry name" value="SRAP"/>
</dbReference>
<dbReference type="GO" id="GO:0003697">
    <property type="term" value="F:single-stranded DNA binding"/>
    <property type="evidence" value="ECO:0007669"/>
    <property type="project" value="InterPro"/>
</dbReference>
<keyword evidence="5" id="KW-0190">Covalent protein-DNA linkage</keyword>
<evidence type="ECO:0000256" key="2">
    <source>
        <dbReference type="ARBA" id="ARBA00022670"/>
    </source>
</evidence>
<dbReference type="Gene3D" id="3.90.1680.10">
    <property type="entry name" value="SOS response associated peptidase-like"/>
    <property type="match status" value="1"/>
</dbReference>
<organism evidence="10 11">
    <name type="scientific">Actinokineospora iranica</name>
    <dbReference type="NCBI Taxonomy" id="1271860"/>
    <lineage>
        <taxon>Bacteria</taxon>
        <taxon>Bacillati</taxon>
        <taxon>Actinomycetota</taxon>
        <taxon>Actinomycetes</taxon>
        <taxon>Pseudonocardiales</taxon>
        <taxon>Pseudonocardiaceae</taxon>
        <taxon>Actinokineospora</taxon>
    </lineage>
</organism>
<evidence type="ECO:0000256" key="9">
    <source>
        <dbReference type="SAM" id="MobiDB-lite"/>
    </source>
</evidence>
<dbReference type="InterPro" id="IPR036590">
    <property type="entry name" value="SRAP-like"/>
</dbReference>
<dbReference type="GO" id="GO:0008233">
    <property type="term" value="F:peptidase activity"/>
    <property type="evidence" value="ECO:0007669"/>
    <property type="project" value="UniProtKB-KW"/>
</dbReference>
<dbReference type="Pfam" id="PF02586">
    <property type="entry name" value="SRAP"/>
    <property type="match status" value="1"/>
</dbReference>
<dbReference type="EC" id="3.4.-.-" evidence="8"/>
<evidence type="ECO:0000313" key="11">
    <source>
        <dbReference type="Proteomes" id="UP000199501"/>
    </source>
</evidence>
<evidence type="ECO:0000256" key="7">
    <source>
        <dbReference type="ARBA" id="ARBA00023239"/>
    </source>
</evidence>
<dbReference type="Proteomes" id="UP000199501">
    <property type="component" value="Unassembled WGS sequence"/>
</dbReference>
<proteinExistence type="inferred from homology"/>
<protein>
    <recommendedName>
        <fullName evidence="8">Abasic site processing protein</fullName>
        <ecNumber evidence="8">3.4.-.-</ecNumber>
    </recommendedName>
</protein>
<dbReference type="PANTHER" id="PTHR13604:SF0">
    <property type="entry name" value="ABASIC SITE PROCESSING PROTEIN HMCES"/>
    <property type="match status" value="1"/>
</dbReference>
<dbReference type="GO" id="GO:0016829">
    <property type="term" value="F:lyase activity"/>
    <property type="evidence" value="ECO:0007669"/>
    <property type="project" value="UniProtKB-KW"/>
</dbReference>
<evidence type="ECO:0000256" key="5">
    <source>
        <dbReference type="ARBA" id="ARBA00023124"/>
    </source>
</evidence>
<dbReference type="STRING" id="1271860.SAMN05216174_108260"/>
<dbReference type="GO" id="GO:0106300">
    <property type="term" value="P:protein-DNA covalent cross-linking repair"/>
    <property type="evidence" value="ECO:0007669"/>
    <property type="project" value="InterPro"/>
</dbReference>
<evidence type="ECO:0000256" key="3">
    <source>
        <dbReference type="ARBA" id="ARBA00022763"/>
    </source>
</evidence>
<dbReference type="AlphaFoldDB" id="A0A1G6T0G7"/>
<dbReference type="PANTHER" id="PTHR13604">
    <property type="entry name" value="DC12-RELATED"/>
    <property type="match status" value="1"/>
</dbReference>
<gene>
    <name evidence="10" type="ORF">SAMN05216174_108260</name>
</gene>
<dbReference type="GO" id="GO:0006508">
    <property type="term" value="P:proteolysis"/>
    <property type="evidence" value="ECO:0007669"/>
    <property type="project" value="UniProtKB-KW"/>
</dbReference>
<keyword evidence="11" id="KW-1185">Reference proteome</keyword>